<proteinExistence type="predicted"/>
<dbReference type="EMBL" id="JAUKTV010000010">
    <property type="protein sequence ID" value="KAK0726192.1"/>
    <property type="molecule type" value="Genomic_DNA"/>
</dbReference>
<dbReference type="InterPro" id="IPR052523">
    <property type="entry name" value="Trichothecene_AcTrans"/>
</dbReference>
<evidence type="ECO:0000313" key="2">
    <source>
        <dbReference type="EMBL" id="KAK0726192.1"/>
    </source>
</evidence>
<keyword evidence="3" id="KW-1185">Reference proteome</keyword>
<gene>
    <name evidence="2" type="ORF">B0T21DRAFT_385515</name>
</gene>
<dbReference type="Gene3D" id="3.40.630.30">
    <property type="match status" value="1"/>
</dbReference>
<dbReference type="Pfam" id="PF13673">
    <property type="entry name" value="Acetyltransf_10"/>
    <property type="match status" value="1"/>
</dbReference>
<accession>A0AA40B1Y6</accession>
<dbReference type="InterPro" id="IPR000182">
    <property type="entry name" value="GNAT_dom"/>
</dbReference>
<reference evidence="2" key="1">
    <citation type="submission" date="2023-06" db="EMBL/GenBank/DDBJ databases">
        <title>Genome-scale phylogeny and comparative genomics of the fungal order Sordariales.</title>
        <authorList>
            <consortium name="Lawrence Berkeley National Laboratory"/>
            <person name="Hensen N."/>
            <person name="Bonometti L."/>
            <person name="Westerberg I."/>
            <person name="Brannstrom I.O."/>
            <person name="Guillou S."/>
            <person name="Cros-Aarteil S."/>
            <person name="Calhoun S."/>
            <person name="Haridas S."/>
            <person name="Kuo A."/>
            <person name="Mondo S."/>
            <person name="Pangilinan J."/>
            <person name="Riley R."/>
            <person name="Labutti K."/>
            <person name="Andreopoulos B."/>
            <person name="Lipzen A."/>
            <person name="Chen C."/>
            <person name="Yanf M."/>
            <person name="Daum C."/>
            <person name="Ng V."/>
            <person name="Clum A."/>
            <person name="Steindorff A."/>
            <person name="Ohm R."/>
            <person name="Martin F."/>
            <person name="Silar P."/>
            <person name="Natvig D."/>
            <person name="Lalanne C."/>
            <person name="Gautier V."/>
            <person name="Ament-Velasquez S.L."/>
            <person name="Kruys A."/>
            <person name="Hutchinson M.I."/>
            <person name="Powell A.J."/>
            <person name="Barry K."/>
            <person name="Miller A.N."/>
            <person name="Grigoriev I.V."/>
            <person name="Debuchy R."/>
            <person name="Gladieux P."/>
            <person name="Thoren M.H."/>
            <person name="Johannesson H."/>
        </authorList>
    </citation>
    <scope>NUCLEOTIDE SEQUENCE</scope>
    <source>
        <strain evidence="2">CBS 540.89</strain>
    </source>
</reference>
<evidence type="ECO:0000259" key="1">
    <source>
        <dbReference type="PROSITE" id="PS51186"/>
    </source>
</evidence>
<dbReference type="AlphaFoldDB" id="A0AA40B1Y6"/>
<dbReference type="InterPro" id="IPR016181">
    <property type="entry name" value="Acyl_CoA_acyltransferase"/>
</dbReference>
<name>A0AA40B1Y6_9PEZI</name>
<sequence length="224" mass="25239">MLTLREATLADSPRIGVIGRDSFGPTLSRVLFPANLQNRARTDVATEEAEWRASRNSRRMKDGKKTFVVVDKLEDGSEHIVGFAQWETPESLPANIEHKTANEADIDVLPPSLDQDALRRLVKDLEVVTERALGKEGHSQMWYLMILGVDPDQKRRGIGKMLVKYGLEQAAKENRDAFLVATPEGKYLYSTFGFEQVGDEYLLGDVPHYPMLWKRPREAGEVLG</sequence>
<dbReference type="PANTHER" id="PTHR42791">
    <property type="entry name" value="GNAT FAMILY ACETYLTRANSFERASE"/>
    <property type="match status" value="1"/>
</dbReference>
<dbReference type="Proteomes" id="UP001172159">
    <property type="component" value="Unassembled WGS sequence"/>
</dbReference>
<dbReference type="GO" id="GO:0016747">
    <property type="term" value="F:acyltransferase activity, transferring groups other than amino-acyl groups"/>
    <property type="evidence" value="ECO:0007669"/>
    <property type="project" value="InterPro"/>
</dbReference>
<organism evidence="2 3">
    <name type="scientific">Apiosordaria backusii</name>
    <dbReference type="NCBI Taxonomy" id="314023"/>
    <lineage>
        <taxon>Eukaryota</taxon>
        <taxon>Fungi</taxon>
        <taxon>Dikarya</taxon>
        <taxon>Ascomycota</taxon>
        <taxon>Pezizomycotina</taxon>
        <taxon>Sordariomycetes</taxon>
        <taxon>Sordariomycetidae</taxon>
        <taxon>Sordariales</taxon>
        <taxon>Lasiosphaeriaceae</taxon>
        <taxon>Apiosordaria</taxon>
    </lineage>
</organism>
<protein>
    <submittedName>
        <fullName evidence="2">Acyl-CoA N-acyltransferase</fullName>
    </submittedName>
</protein>
<evidence type="ECO:0000313" key="3">
    <source>
        <dbReference type="Proteomes" id="UP001172159"/>
    </source>
</evidence>
<dbReference type="PROSITE" id="PS51186">
    <property type="entry name" value="GNAT"/>
    <property type="match status" value="1"/>
</dbReference>
<comment type="caution">
    <text evidence="2">The sequence shown here is derived from an EMBL/GenBank/DDBJ whole genome shotgun (WGS) entry which is preliminary data.</text>
</comment>
<feature type="domain" description="N-acetyltransferase" evidence="1">
    <location>
        <begin position="68"/>
        <end position="216"/>
    </location>
</feature>
<dbReference type="SUPFAM" id="SSF55729">
    <property type="entry name" value="Acyl-CoA N-acyltransferases (Nat)"/>
    <property type="match status" value="1"/>
</dbReference>
<dbReference type="CDD" id="cd04301">
    <property type="entry name" value="NAT_SF"/>
    <property type="match status" value="1"/>
</dbReference>
<dbReference type="PANTHER" id="PTHR42791:SF2">
    <property type="entry name" value="N-ACETYLTRANSFERASE DOMAIN-CONTAINING PROTEIN"/>
    <property type="match status" value="1"/>
</dbReference>